<accession>A0A813BGF7</accession>
<evidence type="ECO:0000313" key="2">
    <source>
        <dbReference type="Proteomes" id="UP000601435"/>
    </source>
</evidence>
<dbReference type="InterPro" id="IPR012337">
    <property type="entry name" value="RNaseH-like_sf"/>
</dbReference>
<dbReference type="CDD" id="cd06222">
    <property type="entry name" value="RNase_H_like"/>
    <property type="match status" value="1"/>
</dbReference>
<dbReference type="InterPro" id="IPR036691">
    <property type="entry name" value="Endo/exonu/phosph_ase_sf"/>
</dbReference>
<feature type="non-terminal residue" evidence="1">
    <location>
        <position position="1"/>
    </location>
</feature>
<name>A0A813BGF7_9DINO</name>
<dbReference type="SUPFAM" id="SSF53098">
    <property type="entry name" value="Ribonuclease H-like"/>
    <property type="match status" value="1"/>
</dbReference>
<dbReference type="SUPFAM" id="SSF56219">
    <property type="entry name" value="DNase I-like"/>
    <property type="match status" value="1"/>
</dbReference>
<reference evidence="1" key="1">
    <citation type="submission" date="2021-02" db="EMBL/GenBank/DDBJ databases">
        <authorList>
            <person name="Dougan E. K."/>
            <person name="Rhodes N."/>
            <person name="Thang M."/>
            <person name="Chan C."/>
        </authorList>
    </citation>
    <scope>NUCLEOTIDE SEQUENCE</scope>
</reference>
<evidence type="ECO:0008006" key="3">
    <source>
        <dbReference type="Google" id="ProtNLM"/>
    </source>
</evidence>
<proteinExistence type="predicted"/>
<organism evidence="1 2">
    <name type="scientific">Symbiodinium necroappetens</name>
    <dbReference type="NCBI Taxonomy" id="1628268"/>
    <lineage>
        <taxon>Eukaryota</taxon>
        <taxon>Sar</taxon>
        <taxon>Alveolata</taxon>
        <taxon>Dinophyceae</taxon>
        <taxon>Suessiales</taxon>
        <taxon>Symbiodiniaceae</taxon>
        <taxon>Symbiodinium</taxon>
    </lineage>
</organism>
<dbReference type="InterPro" id="IPR044730">
    <property type="entry name" value="RNase_H-like_dom_plant"/>
</dbReference>
<evidence type="ECO:0000313" key="1">
    <source>
        <dbReference type="EMBL" id="CAE7906108.1"/>
    </source>
</evidence>
<dbReference type="Proteomes" id="UP000601435">
    <property type="component" value="Unassembled WGS sequence"/>
</dbReference>
<dbReference type="AlphaFoldDB" id="A0A813BGF7"/>
<dbReference type="GO" id="GO:0003676">
    <property type="term" value="F:nucleic acid binding"/>
    <property type="evidence" value="ECO:0007669"/>
    <property type="project" value="InterPro"/>
</dbReference>
<keyword evidence="2" id="KW-1185">Reference proteome</keyword>
<sequence length="387" mass="41879">MLIYTDGSYCPQLQHASWSAVITAQQENRPCKIGALAGKVPTSDGPASAFRAEVWALLHAVAYVAANGIMRATIASDCQSALDIVFGVARCDPSDKAPDLLACIADGTVERLWMIHAHQCMPAQLPHLGDSGEWGLPSCNLSPATRATSVSFCTQPPECEQWQLALNLITYNCLSARSRAAKALLDQGLHHRQCALAGLQETRDLEEGVQTTEHYWVVSSGCDKSGAGGCQVWISKCLPWARAGEQMMQPARDSICVLFASPQLLIVLFRVGTLKVACVVAHAPTSTAPQPVIDQWWKDLREANLRVPPGHIRICMIDANASFESHPDNPSTIEATPSGANSSCFQAFCQDFCLCPSAQRDVSGNRLFSWTSPGGELKRLIDYVCVP</sequence>
<dbReference type="Gene3D" id="3.30.420.10">
    <property type="entry name" value="Ribonuclease H-like superfamily/Ribonuclease H"/>
    <property type="match status" value="1"/>
</dbReference>
<gene>
    <name evidence="1" type="ORF">SNEC2469_LOCUS30658</name>
</gene>
<protein>
    <recommendedName>
        <fullName evidence="3">RNase H type-1 domain-containing protein</fullName>
    </recommendedName>
</protein>
<dbReference type="Gene3D" id="3.60.10.10">
    <property type="entry name" value="Endonuclease/exonuclease/phosphatase"/>
    <property type="match status" value="1"/>
</dbReference>
<dbReference type="OrthoDB" id="415822at2759"/>
<dbReference type="InterPro" id="IPR036397">
    <property type="entry name" value="RNaseH_sf"/>
</dbReference>
<comment type="caution">
    <text evidence="1">The sequence shown here is derived from an EMBL/GenBank/DDBJ whole genome shotgun (WGS) entry which is preliminary data.</text>
</comment>
<dbReference type="EMBL" id="CAJNJA010072152">
    <property type="protein sequence ID" value="CAE7906108.1"/>
    <property type="molecule type" value="Genomic_DNA"/>
</dbReference>